<reference evidence="1" key="1">
    <citation type="submission" date="2014-09" db="EMBL/GenBank/DDBJ databases">
        <authorList>
            <person name="Magalhaes I.L.F."/>
            <person name="Oliveira U."/>
            <person name="Santos F.R."/>
            <person name="Vidigal T.H.D.A."/>
            <person name="Brescovit A.D."/>
            <person name="Santos A.J."/>
        </authorList>
    </citation>
    <scope>NUCLEOTIDE SEQUENCE</scope>
    <source>
        <tissue evidence="1">Shoot tissue taken approximately 20 cm above the soil surface</tissue>
    </source>
</reference>
<accession>A0A0A9E6G1</accession>
<protein>
    <submittedName>
        <fullName evidence="1">Uncharacterized protein</fullName>
    </submittedName>
</protein>
<dbReference type="AlphaFoldDB" id="A0A0A9E6G1"/>
<organism evidence="1">
    <name type="scientific">Arundo donax</name>
    <name type="common">Giant reed</name>
    <name type="synonym">Donax arundinaceus</name>
    <dbReference type="NCBI Taxonomy" id="35708"/>
    <lineage>
        <taxon>Eukaryota</taxon>
        <taxon>Viridiplantae</taxon>
        <taxon>Streptophyta</taxon>
        <taxon>Embryophyta</taxon>
        <taxon>Tracheophyta</taxon>
        <taxon>Spermatophyta</taxon>
        <taxon>Magnoliopsida</taxon>
        <taxon>Liliopsida</taxon>
        <taxon>Poales</taxon>
        <taxon>Poaceae</taxon>
        <taxon>PACMAD clade</taxon>
        <taxon>Arundinoideae</taxon>
        <taxon>Arundineae</taxon>
        <taxon>Arundo</taxon>
    </lineage>
</organism>
<sequence>MPHKSSPLHKLTYKKNNPTLISSCSQRHKATMATVDGWHGMNRVPE</sequence>
<evidence type="ECO:0000313" key="1">
    <source>
        <dbReference type="EMBL" id="JAD96389.1"/>
    </source>
</evidence>
<reference evidence="1" key="2">
    <citation type="journal article" date="2015" name="Data Brief">
        <title>Shoot transcriptome of the giant reed, Arundo donax.</title>
        <authorList>
            <person name="Barrero R.A."/>
            <person name="Guerrero F.D."/>
            <person name="Moolhuijzen P."/>
            <person name="Goolsby J.A."/>
            <person name="Tidwell J."/>
            <person name="Bellgard S.E."/>
            <person name="Bellgard M.I."/>
        </authorList>
    </citation>
    <scope>NUCLEOTIDE SEQUENCE</scope>
    <source>
        <tissue evidence="1">Shoot tissue taken approximately 20 cm above the soil surface</tissue>
    </source>
</reference>
<dbReference type="EMBL" id="GBRH01201506">
    <property type="protein sequence ID" value="JAD96389.1"/>
    <property type="molecule type" value="Transcribed_RNA"/>
</dbReference>
<name>A0A0A9E6G1_ARUDO</name>
<proteinExistence type="predicted"/>